<sequence length="55" mass="6402">MEATQRQMATFYDPCPQVAALWAVQVLRLQHHCLLVHHHSSQIILQQTMTTTTRM</sequence>
<evidence type="ECO:0000313" key="1">
    <source>
        <dbReference type="EMBL" id="MED6224736.1"/>
    </source>
</evidence>
<gene>
    <name evidence="1" type="ORF">PIB30_086969</name>
</gene>
<dbReference type="Proteomes" id="UP001341840">
    <property type="component" value="Unassembled WGS sequence"/>
</dbReference>
<protein>
    <submittedName>
        <fullName evidence="1">Uncharacterized protein</fullName>
    </submittedName>
</protein>
<keyword evidence="2" id="KW-1185">Reference proteome</keyword>
<proteinExistence type="predicted"/>
<reference evidence="1 2" key="1">
    <citation type="journal article" date="2023" name="Plants (Basel)">
        <title>Bridging the Gap: Combining Genomics and Transcriptomics Approaches to Understand Stylosanthes scabra, an Orphan Legume from the Brazilian Caatinga.</title>
        <authorList>
            <person name="Ferreira-Neto J.R.C."/>
            <person name="da Silva M.D."/>
            <person name="Binneck E."/>
            <person name="de Melo N.F."/>
            <person name="da Silva R.H."/>
            <person name="de Melo A.L.T.M."/>
            <person name="Pandolfi V."/>
            <person name="Bustamante F.O."/>
            <person name="Brasileiro-Vidal A.C."/>
            <person name="Benko-Iseppon A.M."/>
        </authorList>
    </citation>
    <scope>NUCLEOTIDE SEQUENCE [LARGE SCALE GENOMIC DNA]</scope>
    <source>
        <tissue evidence="1">Leaves</tissue>
    </source>
</reference>
<dbReference type="EMBL" id="JASCZI010273372">
    <property type="protein sequence ID" value="MED6224736.1"/>
    <property type="molecule type" value="Genomic_DNA"/>
</dbReference>
<name>A0ABU6ZRV8_9FABA</name>
<comment type="caution">
    <text evidence="1">The sequence shown here is derived from an EMBL/GenBank/DDBJ whole genome shotgun (WGS) entry which is preliminary data.</text>
</comment>
<feature type="non-terminal residue" evidence="1">
    <location>
        <position position="55"/>
    </location>
</feature>
<evidence type="ECO:0000313" key="2">
    <source>
        <dbReference type="Proteomes" id="UP001341840"/>
    </source>
</evidence>
<accession>A0ABU6ZRV8</accession>
<organism evidence="1 2">
    <name type="scientific">Stylosanthes scabra</name>
    <dbReference type="NCBI Taxonomy" id="79078"/>
    <lineage>
        <taxon>Eukaryota</taxon>
        <taxon>Viridiplantae</taxon>
        <taxon>Streptophyta</taxon>
        <taxon>Embryophyta</taxon>
        <taxon>Tracheophyta</taxon>
        <taxon>Spermatophyta</taxon>
        <taxon>Magnoliopsida</taxon>
        <taxon>eudicotyledons</taxon>
        <taxon>Gunneridae</taxon>
        <taxon>Pentapetalae</taxon>
        <taxon>rosids</taxon>
        <taxon>fabids</taxon>
        <taxon>Fabales</taxon>
        <taxon>Fabaceae</taxon>
        <taxon>Papilionoideae</taxon>
        <taxon>50 kb inversion clade</taxon>
        <taxon>dalbergioids sensu lato</taxon>
        <taxon>Dalbergieae</taxon>
        <taxon>Pterocarpus clade</taxon>
        <taxon>Stylosanthes</taxon>
    </lineage>
</organism>